<sequence length="204" mass="22233">MVVLSSFSAPTVGVRHAQPSTTLYVRGREVGVGTLYISESNVAWRNDSSGEGFTLSYPTIAVHGISRDVEQLGAECLYVMIDNCQEEADSDDEENGDGDDCDSGGTTEMRFAPADKAQLDYMYRAMSYCQALHPDPNDSPQSEEEEDDEEDEQYEDAEDEGEDLFAGGDGPYIEGHHGGGPSNGARLGEEDMEMDGQFEDAEDD</sequence>
<reference evidence="9" key="1">
    <citation type="submission" date="2015-11" db="EMBL/GenBank/DDBJ databases">
        <title>De novo transcriptome assembly of four potential Pierce s Disease insect vectors from Arizona vineyards.</title>
        <authorList>
            <person name="Tassone E.E."/>
        </authorList>
    </citation>
    <scope>NUCLEOTIDE SEQUENCE</scope>
</reference>
<dbReference type="AlphaFoldDB" id="A0A1B6GWS2"/>
<feature type="compositionally biased region" description="Acidic residues" evidence="8">
    <location>
        <begin position="190"/>
        <end position="204"/>
    </location>
</feature>
<dbReference type="GO" id="GO:0005829">
    <property type="term" value="C:cytosol"/>
    <property type="evidence" value="ECO:0007669"/>
    <property type="project" value="InterPro"/>
</dbReference>
<dbReference type="Pfam" id="PF03517">
    <property type="entry name" value="Voldacs"/>
    <property type="match status" value="1"/>
</dbReference>
<dbReference type="GO" id="GO:0034709">
    <property type="term" value="C:methylosome"/>
    <property type="evidence" value="ECO:0007669"/>
    <property type="project" value="InterPro"/>
</dbReference>
<evidence type="ECO:0000256" key="4">
    <source>
        <dbReference type="ARBA" id="ARBA00015653"/>
    </source>
</evidence>
<dbReference type="GO" id="GO:0006884">
    <property type="term" value="P:cell volume homeostasis"/>
    <property type="evidence" value="ECO:0007669"/>
    <property type="project" value="InterPro"/>
</dbReference>
<comment type="subcellular location">
    <subcellularLocation>
        <location evidence="2">Cytoplasm</location>
    </subcellularLocation>
    <subcellularLocation>
        <location evidence="1">Nucleus</location>
    </subcellularLocation>
</comment>
<dbReference type="PRINTS" id="PR01348">
    <property type="entry name" value="ICLNCHANNEL"/>
</dbReference>
<dbReference type="InterPro" id="IPR011993">
    <property type="entry name" value="PH-like_dom_sf"/>
</dbReference>
<evidence type="ECO:0000256" key="7">
    <source>
        <dbReference type="ARBA" id="ARBA00045890"/>
    </source>
</evidence>
<name>A0A1B6GWS2_9HEMI</name>
<dbReference type="GO" id="GO:0034715">
    <property type="term" value="C:pICln-Sm protein complex"/>
    <property type="evidence" value="ECO:0007669"/>
    <property type="project" value="InterPro"/>
</dbReference>
<dbReference type="GO" id="GO:0006821">
    <property type="term" value="P:chloride transport"/>
    <property type="evidence" value="ECO:0007669"/>
    <property type="project" value="InterPro"/>
</dbReference>
<evidence type="ECO:0000256" key="5">
    <source>
        <dbReference type="ARBA" id="ARBA00022490"/>
    </source>
</evidence>
<dbReference type="InterPro" id="IPR003521">
    <property type="entry name" value="ICln"/>
</dbReference>
<feature type="compositionally biased region" description="Acidic residues" evidence="8">
    <location>
        <begin position="87"/>
        <end position="102"/>
    </location>
</feature>
<dbReference type="GO" id="GO:0005681">
    <property type="term" value="C:spliceosomal complex"/>
    <property type="evidence" value="ECO:0007669"/>
    <property type="project" value="TreeGrafter"/>
</dbReference>
<organism evidence="9">
    <name type="scientific">Cuerna arida</name>
    <dbReference type="NCBI Taxonomy" id="1464854"/>
    <lineage>
        <taxon>Eukaryota</taxon>
        <taxon>Metazoa</taxon>
        <taxon>Ecdysozoa</taxon>
        <taxon>Arthropoda</taxon>
        <taxon>Hexapoda</taxon>
        <taxon>Insecta</taxon>
        <taxon>Pterygota</taxon>
        <taxon>Neoptera</taxon>
        <taxon>Paraneoptera</taxon>
        <taxon>Hemiptera</taxon>
        <taxon>Auchenorrhyncha</taxon>
        <taxon>Membracoidea</taxon>
        <taxon>Cicadellidae</taxon>
        <taxon>Cicadellinae</taxon>
        <taxon>Proconiini</taxon>
        <taxon>Cuerna</taxon>
    </lineage>
</organism>
<comment type="similarity">
    <text evidence="3">Belongs to the pICln (TC 1.A.47) family.</text>
</comment>
<evidence type="ECO:0000256" key="6">
    <source>
        <dbReference type="ARBA" id="ARBA00023242"/>
    </source>
</evidence>
<gene>
    <name evidence="9" type="ORF">g.12997</name>
</gene>
<evidence type="ECO:0000256" key="2">
    <source>
        <dbReference type="ARBA" id="ARBA00004496"/>
    </source>
</evidence>
<dbReference type="Gene3D" id="2.30.29.30">
    <property type="entry name" value="Pleckstrin-homology domain (PH domain)/Phosphotyrosine-binding domain (PTB)"/>
    <property type="match status" value="1"/>
</dbReference>
<evidence type="ECO:0000313" key="9">
    <source>
        <dbReference type="EMBL" id="JAS66888.1"/>
    </source>
</evidence>
<evidence type="ECO:0000256" key="1">
    <source>
        <dbReference type="ARBA" id="ARBA00004123"/>
    </source>
</evidence>
<feature type="region of interest" description="Disordered" evidence="8">
    <location>
        <begin position="131"/>
        <end position="204"/>
    </location>
</feature>
<evidence type="ECO:0000256" key="8">
    <source>
        <dbReference type="SAM" id="MobiDB-lite"/>
    </source>
</evidence>
<keyword evidence="5" id="KW-0963">Cytoplasm</keyword>
<accession>A0A1B6GWS2</accession>
<dbReference type="InterPro" id="IPR039924">
    <property type="entry name" value="ICln/Lot5/Saf5"/>
</dbReference>
<dbReference type="GO" id="GO:0000387">
    <property type="term" value="P:spliceosomal snRNP assembly"/>
    <property type="evidence" value="ECO:0007669"/>
    <property type="project" value="InterPro"/>
</dbReference>
<protein>
    <recommendedName>
        <fullName evidence="4">Methylosome subunit pICln</fullName>
    </recommendedName>
</protein>
<evidence type="ECO:0000256" key="3">
    <source>
        <dbReference type="ARBA" id="ARBA00007054"/>
    </source>
</evidence>
<comment type="function">
    <text evidence="7">Involved in both the assembly of spliceosomal snRNPs and the methylation of Sm proteins. Chaperone that regulates the assembly of spliceosomal U1, U2, U4 and U5 small nuclear ribonucleoproteins (snRNPs), the building blocks of the spliceosome, and thereby plays an important role in the splicing of cellular pre-mRNAs. Most spliceosomal snRNPs contain a common set of Sm proteins SNRPB, SNRPD1, SNRPD2, SNRPD3, SNRPE, SNRPF and SNRPG that assemble in a heptameric protein ring on the Sm site of the small nuclear RNA to form the core snRNP (Sm core). In the cytosol, the Sm proteins SNRPD1, SNRPD2, SNRPE, SNRPF and SNRPG are trapped in an inactive 6S pICln-Sm complex by the chaperone CLNS1A that controls the assembly of the core snRNP. Dissociation by the SMN complex of CLNS1A from the trapped Sm proteins and their transfer to an SMN-Sm complex triggers the assembly of core snRNPs and their transport to the nucleus.</text>
</comment>
<feature type="region of interest" description="Disordered" evidence="8">
    <location>
        <begin position="87"/>
        <end position="112"/>
    </location>
</feature>
<dbReference type="GO" id="GO:0045292">
    <property type="term" value="P:mRNA cis splicing, via spliceosome"/>
    <property type="evidence" value="ECO:0007669"/>
    <property type="project" value="TreeGrafter"/>
</dbReference>
<proteinExistence type="inferred from homology"/>
<dbReference type="GO" id="GO:0005886">
    <property type="term" value="C:plasma membrane"/>
    <property type="evidence" value="ECO:0007669"/>
    <property type="project" value="InterPro"/>
</dbReference>
<dbReference type="EMBL" id="GECZ01002881">
    <property type="protein sequence ID" value="JAS66888.1"/>
    <property type="molecule type" value="Transcribed_RNA"/>
</dbReference>
<feature type="compositionally biased region" description="Acidic residues" evidence="8">
    <location>
        <begin position="141"/>
        <end position="163"/>
    </location>
</feature>
<keyword evidence="6" id="KW-0539">Nucleus</keyword>
<dbReference type="PANTHER" id="PTHR21399">
    <property type="entry name" value="CHLORIDE CONDUCTANCE REGULATORY PROTEIN ICLN"/>
    <property type="match status" value="1"/>
</dbReference>
<dbReference type="PANTHER" id="PTHR21399:SF0">
    <property type="entry name" value="METHYLOSOME SUBUNIT PICLN"/>
    <property type="match status" value="1"/>
</dbReference>